<keyword evidence="5 14" id="KW-0285">Flavoprotein</keyword>
<dbReference type="InterPro" id="IPR001433">
    <property type="entry name" value="OxRdtase_FAD/NAD-bd"/>
</dbReference>
<dbReference type="EMBL" id="QOKY01000160">
    <property type="protein sequence ID" value="RMZ55620.1"/>
    <property type="molecule type" value="Genomic_DNA"/>
</dbReference>
<evidence type="ECO:0000256" key="3">
    <source>
        <dbReference type="ARBA" id="ARBA00006105"/>
    </source>
</evidence>
<feature type="coiled-coil region" evidence="15">
    <location>
        <begin position="125"/>
        <end position="156"/>
    </location>
</feature>
<dbReference type="Gene3D" id="3.40.50.80">
    <property type="entry name" value="Nucleotide-binding domain of ferredoxin-NADP reductase (FNR) module"/>
    <property type="match status" value="1"/>
</dbReference>
<dbReference type="PRINTS" id="PR00371">
    <property type="entry name" value="FPNCR"/>
</dbReference>
<evidence type="ECO:0000256" key="15">
    <source>
        <dbReference type="SAM" id="Coils"/>
    </source>
</evidence>
<reference evidence="19" key="4">
    <citation type="submission" date="2018-11" db="EMBL/GenBank/DDBJ databases">
        <title>Characterization of plant carbon substrate utilization by Auxenochlorella protothecoides.</title>
        <authorList>
            <person name="Vogler B.W."/>
            <person name="Starkenburg S.R."/>
            <person name="Sudasinghe N."/>
            <person name="Schambach J.Y."/>
            <person name="Rollin J.A."/>
            <person name="Pattathil S."/>
            <person name="Barry A.N."/>
        </authorList>
    </citation>
    <scope>NUCLEOTIDE SEQUENCE [LARGE SCALE GENOMIC DNA]</scope>
    <source>
        <strain evidence="19">UTEX 25</strain>
    </source>
</reference>
<feature type="binding site" evidence="14">
    <location>
        <position position="393"/>
    </location>
    <ligand>
        <name>FAD</name>
        <dbReference type="ChEBI" id="CHEBI:57692"/>
    </ligand>
</feature>
<dbReference type="Pfam" id="PF00175">
    <property type="entry name" value="NAD_binding_1"/>
    <property type="match status" value="1"/>
</dbReference>
<dbReference type="EC" id="1.6.2.2" evidence="4"/>
<organism evidence="18 20">
    <name type="scientific">Auxenochlorella protothecoides</name>
    <name type="common">Green microalga</name>
    <name type="synonym">Chlorella protothecoides</name>
    <dbReference type="NCBI Taxonomy" id="3075"/>
    <lineage>
        <taxon>Eukaryota</taxon>
        <taxon>Viridiplantae</taxon>
        <taxon>Chlorophyta</taxon>
        <taxon>core chlorophytes</taxon>
        <taxon>Trebouxiophyceae</taxon>
        <taxon>Chlorellales</taxon>
        <taxon>Chlorellaceae</taxon>
        <taxon>Auxenochlorella</taxon>
    </lineage>
</organism>
<dbReference type="eggNOG" id="KOG0534">
    <property type="taxonomic scope" value="Eukaryota"/>
</dbReference>
<keyword evidence="13 16" id="KW-0472">Membrane</keyword>
<reference evidence="21" key="2">
    <citation type="journal article" date="2018" name="Algal Res.">
        <title>Characterization of plant carbon substrate utilization by Auxenochlorella protothecoides.</title>
        <authorList>
            <person name="Vogler B.W."/>
            <person name="Starkenburg S.R."/>
            <person name="Sudasinghe N."/>
            <person name="Schambach J.Y."/>
            <person name="Rollin J.A."/>
            <person name="Pattathil S."/>
            <person name="Barry A.N."/>
        </authorList>
    </citation>
    <scope>NUCLEOTIDE SEQUENCE [LARGE SCALE GENOMIC DNA]</scope>
    <source>
        <strain evidence="21">UTEX 25</strain>
    </source>
</reference>
<dbReference type="InterPro" id="IPR001709">
    <property type="entry name" value="Flavoprot_Pyr_Nucl_cyt_Rdtase"/>
</dbReference>
<feature type="binding site" evidence="14">
    <location>
        <position position="395"/>
    </location>
    <ligand>
        <name>FAD</name>
        <dbReference type="ChEBI" id="CHEBI:57692"/>
    </ligand>
</feature>
<gene>
    <name evidence="19" type="ORF">APUTEX25_000203</name>
    <name evidence="18" type="ORF">F751_3523</name>
</gene>
<keyword evidence="6 16" id="KW-0812">Transmembrane</keyword>
<dbReference type="InterPro" id="IPR017938">
    <property type="entry name" value="Riboflavin_synthase-like_b-brl"/>
</dbReference>
<comment type="cofactor">
    <cofactor evidence="1 14">
        <name>FAD</name>
        <dbReference type="ChEBI" id="CHEBI:57692"/>
    </cofactor>
</comment>
<dbReference type="SUPFAM" id="SSF52343">
    <property type="entry name" value="Ferredoxin reductase-like, C-terminal NADP-linked domain"/>
    <property type="match status" value="1"/>
</dbReference>
<evidence type="ECO:0000313" key="18">
    <source>
        <dbReference type="EMBL" id="KFM28693.1"/>
    </source>
</evidence>
<evidence type="ECO:0000256" key="6">
    <source>
        <dbReference type="ARBA" id="ARBA00022692"/>
    </source>
</evidence>
<name>A0A087SSI9_AUXPR</name>
<evidence type="ECO:0000256" key="1">
    <source>
        <dbReference type="ARBA" id="ARBA00001974"/>
    </source>
</evidence>
<dbReference type="GO" id="GO:0090524">
    <property type="term" value="F:cytochrome-b5 reductase activity, acting on NADH"/>
    <property type="evidence" value="ECO:0007669"/>
    <property type="project" value="UniProtKB-EC"/>
</dbReference>
<evidence type="ECO:0000256" key="8">
    <source>
        <dbReference type="ARBA" id="ARBA00022827"/>
    </source>
</evidence>
<dbReference type="AlphaFoldDB" id="A0A087SSI9"/>
<evidence type="ECO:0000256" key="16">
    <source>
        <dbReference type="SAM" id="Phobius"/>
    </source>
</evidence>
<feature type="binding site" evidence="14">
    <location>
        <position position="461"/>
    </location>
    <ligand>
        <name>FAD</name>
        <dbReference type="ChEBI" id="CHEBI:57692"/>
    </ligand>
</feature>
<feature type="binding site" evidence="14">
    <location>
        <position position="410"/>
    </location>
    <ligand>
        <name>FAD</name>
        <dbReference type="ChEBI" id="CHEBI:57692"/>
    </ligand>
</feature>
<comment type="similarity">
    <text evidence="3">Belongs to the flavoprotein pyridine nucleotide cytochrome reductase family.</text>
</comment>
<dbReference type="PROSITE" id="PS51384">
    <property type="entry name" value="FAD_FR"/>
    <property type="match status" value="1"/>
</dbReference>
<dbReference type="GO" id="GO:0022900">
    <property type="term" value="P:electron transport chain"/>
    <property type="evidence" value="ECO:0007669"/>
    <property type="project" value="TreeGrafter"/>
</dbReference>
<dbReference type="InterPro" id="IPR008333">
    <property type="entry name" value="Cbr1-like_FAD-bd_dom"/>
</dbReference>
<keyword evidence="12" id="KW-0496">Mitochondrion</keyword>
<dbReference type="Gene3D" id="2.40.30.10">
    <property type="entry name" value="Translation factors"/>
    <property type="match status" value="1"/>
</dbReference>
<feature type="domain" description="FAD-binding FR-type" evidence="17">
    <location>
        <begin position="340"/>
        <end position="444"/>
    </location>
</feature>
<evidence type="ECO:0000256" key="12">
    <source>
        <dbReference type="ARBA" id="ARBA00023128"/>
    </source>
</evidence>
<reference evidence="18 20" key="1">
    <citation type="journal article" date="2014" name="BMC Genomics">
        <title>Oil accumulation mechanisms of the oleaginous microalga Chlorella protothecoides revealed through its genome, transcriptomes, and proteomes.</title>
        <authorList>
            <person name="Gao C."/>
            <person name="Wang Y."/>
            <person name="Shen Y."/>
            <person name="Yan D."/>
            <person name="He X."/>
            <person name="Dai J."/>
            <person name="Wu Q."/>
        </authorList>
    </citation>
    <scope>NUCLEOTIDE SEQUENCE [LARGE SCALE GENOMIC DNA]</scope>
    <source>
        <strain evidence="18 20">0710</strain>
    </source>
</reference>
<evidence type="ECO:0000313" key="21">
    <source>
        <dbReference type="Proteomes" id="UP000279271"/>
    </source>
</evidence>
<dbReference type="KEGG" id="apro:F751_3523"/>
<dbReference type="InterPro" id="IPR001834">
    <property type="entry name" value="CBR-like"/>
</dbReference>
<evidence type="ECO:0000256" key="7">
    <source>
        <dbReference type="ARBA" id="ARBA00022787"/>
    </source>
</evidence>
<feature type="binding site" evidence="14">
    <location>
        <position position="412"/>
    </location>
    <ligand>
        <name>FAD</name>
        <dbReference type="ChEBI" id="CHEBI:57692"/>
    </ligand>
</feature>
<feature type="binding site" evidence="14">
    <location>
        <position position="420"/>
    </location>
    <ligand>
        <name>FAD</name>
        <dbReference type="ChEBI" id="CHEBI:57692"/>
    </ligand>
</feature>
<proteinExistence type="inferred from homology"/>
<dbReference type="GO" id="GO:0005741">
    <property type="term" value="C:mitochondrial outer membrane"/>
    <property type="evidence" value="ECO:0007669"/>
    <property type="project" value="UniProtKB-SubCell"/>
</dbReference>
<dbReference type="Pfam" id="PF07889">
    <property type="entry name" value="DUF1664"/>
    <property type="match status" value="1"/>
</dbReference>
<dbReference type="CDD" id="cd06183">
    <property type="entry name" value="cyt_b5_reduct_like"/>
    <property type="match status" value="1"/>
</dbReference>
<protein>
    <recommendedName>
        <fullName evidence="4">cytochrome-b5 reductase</fullName>
        <ecNumber evidence="4">1.6.2.2</ecNumber>
    </recommendedName>
</protein>
<feature type="transmembrane region" description="Helical" evidence="16">
    <location>
        <begin position="307"/>
        <end position="325"/>
    </location>
</feature>
<dbReference type="OrthoDB" id="432685at2759"/>
<comment type="subcellular location">
    <subcellularLocation>
        <location evidence="2">Mitochondrion outer membrane</location>
    </subcellularLocation>
</comment>
<evidence type="ECO:0000313" key="19">
    <source>
        <dbReference type="EMBL" id="RMZ55620.1"/>
    </source>
</evidence>
<dbReference type="Pfam" id="PF00970">
    <property type="entry name" value="FAD_binding_6"/>
    <property type="match status" value="1"/>
</dbReference>
<dbReference type="FunFam" id="3.40.50.80:FF:000019">
    <property type="entry name" value="NADH-cytochrome b5 reductase"/>
    <property type="match status" value="1"/>
</dbReference>
<keyword evidence="20" id="KW-1185">Reference proteome</keyword>
<dbReference type="SUPFAM" id="SSF63380">
    <property type="entry name" value="Riboflavin synthase domain-like"/>
    <property type="match status" value="1"/>
</dbReference>
<dbReference type="STRING" id="3075.A0A087SSI9"/>
<evidence type="ECO:0000256" key="11">
    <source>
        <dbReference type="ARBA" id="ARBA00023027"/>
    </source>
</evidence>
<dbReference type="Proteomes" id="UP000279271">
    <property type="component" value="Unassembled WGS sequence"/>
</dbReference>
<dbReference type="EMBL" id="KL662180">
    <property type="protein sequence ID" value="KFM28693.1"/>
    <property type="molecule type" value="Genomic_DNA"/>
</dbReference>
<feature type="binding site" evidence="14">
    <location>
        <position position="394"/>
    </location>
    <ligand>
        <name>FAD</name>
        <dbReference type="ChEBI" id="CHEBI:57692"/>
    </ligand>
</feature>
<keyword evidence="10" id="KW-0560">Oxidoreductase</keyword>
<evidence type="ECO:0000256" key="4">
    <source>
        <dbReference type="ARBA" id="ARBA00012011"/>
    </source>
</evidence>
<evidence type="ECO:0000256" key="10">
    <source>
        <dbReference type="ARBA" id="ARBA00023002"/>
    </source>
</evidence>
<keyword evidence="8 14" id="KW-0274">FAD</keyword>
<keyword evidence="7" id="KW-1000">Mitochondrion outer membrane</keyword>
<evidence type="ECO:0000256" key="2">
    <source>
        <dbReference type="ARBA" id="ARBA00004294"/>
    </source>
</evidence>
<reference evidence="19" key="3">
    <citation type="submission" date="2018-10" db="EMBL/GenBank/DDBJ databases">
        <authorList>
            <person name="Hovde B."/>
            <person name="Zhang X."/>
        </authorList>
    </citation>
    <scope>NUCLEOTIDE SEQUENCE [LARGE SCALE GENOMIC DNA]</scope>
    <source>
        <strain evidence="19">UTEX 25</strain>
    </source>
</reference>
<evidence type="ECO:0000313" key="20">
    <source>
        <dbReference type="Proteomes" id="UP000028924"/>
    </source>
</evidence>
<dbReference type="InterPro" id="IPR012458">
    <property type="entry name" value="DUF1664"/>
</dbReference>
<evidence type="ECO:0000256" key="9">
    <source>
        <dbReference type="ARBA" id="ARBA00022989"/>
    </source>
</evidence>
<keyword evidence="11" id="KW-0520">NAD</keyword>
<evidence type="ECO:0000256" key="5">
    <source>
        <dbReference type="ARBA" id="ARBA00022630"/>
    </source>
</evidence>
<accession>A0A087SSI9</accession>
<dbReference type="PANTHER" id="PTHR19370">
    <property type="entry name" value="NADH-CYTOCHROME B5 REDUCTASE"/>
    <property type="match status" value="1"/>
</dbReference>
<dbReference type="RefSeq" id="XP_011401738.1">
    <property type="nucleotide sequence ID" value="XM_011403436.1"/>
</dbReference>
<evidence type="ECO:0000256" key="14">
    <source>
        <dbReference type="PIRSR" id="PIRSR601834-1"/>
    </source>
</evidence>
<evidence type="ECO:0000256" key="13">
    <source>
        <dbReference type="ARBA" id="ARBA00023136"/>
    </source>
</evidence>
<feature type="binding site" evidence="14">
    <location>
        <position position="419"/>
    </location>
    <ligand>
        <name>FAD</name>
        <dbReference type="ChEBI" id="CHEBI:57692"/>
    </ligand>
</feature>
<dbReference type="PRINTS" id="PR00406">
    <property type="entry name" value="CYTB5RDTASE"/>
</dbReference>
<dbReference type="InterPro" id="IPR039261">
    <property type="entry name" value="FNR_nucleotide-bd"/>
</dbReference>
<dbReference type="FunFam" id="2.40.30.10:FF:000032">
    <property type="entry name" value="NADH-cytochrome b5 reductase"/>
    <property type="match status" value="1"/>
</dbReference>
<dbReference type="Proteomes" id="UP000028924">
    <property type="component" value="Unassembled WGS sequence"/>
</dbReference>
<dbReference type="PANTHER" id="PTHR19370:SF184">
    <property type="entry name" value="NADH-CYTOCHROME B5 REDUCTASE-LIKE"/>
    <property type="match status" value="1"/>
</dbReference>
<dbReference type="InterPro" id="IPR017927">
    <property type="entry name" value="FAD-bd_FR_type"/>
</dbReference>
<keyword evidence="9 16" id="KW-1133">Transmembrane helix</keyword>
<keyword evidence="15" id="KW-0175">Coiled coil</keyword>
<dbReference type="GeneID" id="23614914"/>
<sequence length="575" mass="63032">MAKSVTSLAVGAGAATAYLRPDLVAGAARDMAFGSFPSFSTVSGSNAAFAETEALKAMVEQLSRDLKSHQQRVMVVQTGNERGAGLTTYAVGIVGVGTVLYLTVVRGWRLGDFLYVTRRGLQQGLGQLHTRLEGLNARLNDVKARLQAKLNELGGKQDATIAAQREMSQRLDEVGRDVTNTGSQVRQIHGKVYDMDSALVEVGANQRHANHGIFILCKAVGELMQGSNIASRAELLEFTQHPIWQGDRLQGLESVLGDMDANSKGKRPFLLGGPDWQDVVGLQGHLMSSGVGFESMVDSVFLDVIRVVPQLLLVVLVVIVAVLIGKDILNGMRRPFLKPDQWQALPLTEVKKTTHNTRLFRFALPHVDQQLGLPAGQHITLKVTGPHGDEILRPYTPVSDISQRGTVDFLIKVYPEGRMSQALDALAVGDKVLFKGPKGRFVYKPDTWNAIGMLAGGTGITPMYQLLQKILKDPNDTTEISLIFGNVTEDDILLQKELEEMASKHKRFKVFHVLNNPPAQWTGGVGFISESMIREHFPAPAADVLILRCGPLPMMKAMETHLDRLGYTREVQFQF</sequence>
<evidence type="ECO:0000259" key="17">
    <source>
        <dbReference type="PROSITE" id="PS51384"/>
    </source>
</evidence>